<keyword evidence="2" id="KW-1185">Reference proteome</keyword>
<evidence type="ECO:0000313" key="1">
    <source>
        <dbReference type="EMBL" id="EOX94893.1"/>
    </source>
</evidence>
<dbReference type="EMBL" id="CM001879">
    <property type="protein sequence ID" value="EOX94893.1"/>
    <property type="molecule type" value="Genomic_DNA"/>
</dbReference>
<dbReference type="Proteomes" id="UP000026915">
    <property type="component" value="Chromosome 1"/>
</dbReference>
<organism evidence="1 2">
    <name type="scientific">Theobroma cacao</name>
    <name type="common">Cacao</name>
    <name type="synonym">Cocoa</name>
    <dbReference type="NCBI Taxonomy" id="3641"/>
    <lineage>
        <taxon>Eukaryota</taxon>
        <taxon>Viridiplantae</taxon>
        <taxon>Streptophyta</taxon>
        <taxon>Embryophyta</taxon>
        <taxon>Tracheophyta</taxon>
        <taxon>Spermatophyta</taxon>
        <taxon>Magnoliopsida</taxon>
        <taxon>eudicotyledons</taxon>
        <taxon>Gunneridae</taxon>
        <taxon>Pentapetalae</taxon>
        <taxon>rosids</taxon>
        <taxon>malvids</taxon>
        <taxon>Malvales</taxon>
        <taxon>Malvaceae</taxon>
        <taxon>Byttnerioideae</taxon>
        <taxon>Theobroma</taxon>
    </lineage>
</organism>
<protein>
    <submittedName>
        <fullName evidence="1">Uncharacterized protein</fullName>
    </submittedName>
</protein>
<dbReference type="HOGENOM" id="CLU_2487896_0_0_1"/>
<dbReference type="Gramene" id="EOX94893">
    <property type="protein sequence ID" value="EOX94893"/>
    <property type="gene ID" value="TCM_004496"/>
</dbReference>
<gene>
    <name evidence="1" type="ORF">TCM_004496</name>
</gene>
<sequence>MSMNALKLYIKQLVESMTRFAYSLTLVKHTELLLTSGSLEKSEKSSRQACRLLKTQTIFSPIEIPGASFQQGLEITKVRTIIARGPV</sequence>
<dbReference type="InParanoid" id="A0A061DXZ4"/>
<reference evidence="1 2" key="1">
    <citation type="journal article" date="2013" name="Genome Biol.">
        <title>The genome sequence of the most widely cultivated cacao type and its use to identify candidate genes regulating pod color.</title>
        <authorList>
            <person name="Motamayor J.C."/>
            <person name="Mockaitis K."/>
            <person name="Schmutz J."/>
            <person name="Haiminen N."/>
            <person name="Iii D.L."/>
            <person name="Cornejo O."/>
            <person name="Findley S.D."/>
            <person name="Zheng P."/>
            <person name="Utro F."/>
            <person name="Royaert S."/>
            <person name="Saski C."/>
            <person name="Jenkins J."/>
            <person name="Podicheti R."/>
            <person name="Zhao M."/>
            <person name="Scheffler B.E."/>
            <person name="Stack J.C."/>
            <person name="Feltus F.A."/>
            <person name="Mustiga G.M."/>
            <person name="Amores F."/>
            <person name="Phillips W."/>
            <person name="Marelli J.P."/>
            <person name="May G.D."/>
            <person name="Shapiro H."/>
            <person name="Ma J."/>
            <person name="Bustamante C.D."/>
            <person name="Schnell R.J."/>
            <person name="Main D."/>
            <person name="Gilbert D."/>
            <person name="Parida L."/>
            <person name="Kuhn D.N."/>
        </authorList>
    </citation>
    <scope>NUCLEOTIDE SEQUENCE [LARGE SCALE GENOMIC DNA]</scope>
    <source>
        <strain evidence="2">cv. Matina 1-6</strain>
    </source>
</reference>
<accession>A0A061DXZ4</accession>
<proteinExistence type="predicted"/>
<dbReference type="AlphaFoldDB" id="A0A061DXZ4"/>
<evidence type="ECO:0000313" key="2">
    <source>
        <dbReference type="Proteomes" id="UP000026915"/>
    </source>
</evidence>
<name>A0A061DXZ4_THECC</name>